<evidence type="ECO:0000313" key="3">
    <source>
        <dbReference type="EMBL" id="QXM24058.1"/>
    </source>
</evidence>
<accession>A0A975U1H3</accession>
<feature type="transmembrane region" description="Helical" evidence="1">
    <location>
        <begin position="313"/>
        <end position="337"/>
    </location>
</feature>
<reference evidence="3" key="1">
    <citation type="submission" date="2021-06" db="EMBL/GenBank/DDBJ databases">
        <title>Elioraea tepida, sp. nov., a moderately thermophilic aerobic anoxygenic phototrophic bacterium isolated from an alkaline siliceous hot spring mat community in Yellowstone National Park, WY, USA.</title>
        <authorList>
            <person name="Saini M.K."/>
            <person name="Yoshida S."/>
            <person name="Sebastian A."/>
            <person name="Hirose S."/>
            <person name="Hara E."/>
            <person name="Tamaki H."/>
            <person name="Soulier N.T."/>
            <person name="Albert I."/>
            <person name="Hanada S."/>
            <person name="Bryant D.A."/>
            <person name="Tank M."/>
        </authorList>
    </citation>
    <scope>NUCLEOTIDE SEQUENCE</scope>
    <source>
        <strain evidence="3">MS-P2</strain>
    </source>
</reference>
<dbReference type="Proteomes" id="UP000694001">
    <property type="component" value="Chromosome"/>
</dbReference>
<keyword evidence="4" id="KW-1185">Reference proteome</keyword>
<organism evidence="3 4">
    <name type="scientific">Elioraea tepida</name>
    <dbReference type="NCBI Taxonomy" id="2843330"/>
    <lineage>
        <taxon>Bacteria</taxon>
        <taxon>Pseudomonadati</taxon>
        <taxon>Pseudomonadota</taxon>
        <taxon>Alphaproteobacteria</taxon>
        <taxon>Acetobacterales</taxon>
        <taxon>Elioraeaceae</taxon>
        <taxon>Elioraea</taxon>
    </lineage>
</organism>
<feature type="transmembrane region" description="Helical" evidence="1">
    <location>
        <begin position="389"/>
        <end position="418"/>
    </location>
</feature>
<feature type="transmembrane region" description="Helical" evidence="1">
    <location>
        <begin position="353"/>
        <end position="377"/>
    </location>
</feature>
<feature type="transmembrane region" description="Helical" evidence="1">
    <location>
        <begin position="105"/>
        <end position="132"/>
    </location>
</feature>
<dbReference type="KEGG" id="elio:KO353_12330"/>
<evidence type="ECO:0000256" key="1">
    <source>
        <dbReference type="SAM" id="Phobius"/>
    </source>
</evidence>
<dbReference type="PANTHER" id="PTHR35342">
    <property type="entry name" value="TRICARBOXYLIC TRANSPORT PROTEIN"/>
    <property type="match status" value="1"/>
</dbReference>
<dbReference type="InterPro" id="IPR002823">
    <property type="entry name" value="DUF112_TM"/>
</dbReference>
<dbReference type="RefSeq" id="WP_218285018.1">
    <property type="nucleotide sequence ID" value="NZ_CP076448.1"/>
</dbReference>
<dbReference type="Pfam" id="PF01970">
    <property type="entry name" value="TctA"/>
    <property type="match status" value="1"/>
</dbReference>
<feature type="domain" description="DUF112" evidence="2">
    <location>
        <begin position="18"/>
        <end position="437"/>
    </location>
</feature>
<feature type="transmembrane region" description="Helical" evidence="1">
    <location>
        <begin position="144"/>
        <end position="161"/>
    </location>
</feature>
<keyword evidence="1" id="KW-0472">Membrane</keyword>
<gene>
    <name evidence="3" type="ORF">KO353_12330</name>
</gene>
<feature type="transmembrane region" description="Helical" evidence="1">
    <location>
        <begin position="168"/>
        <end position="187"/>
    </location>
</feature>
<name>A0A975U1H3_9PROT</name>
<keyword evidence="1" id="KW-0812">Transmembrane</keyword>
<proteinExistence type="predicted"/>
<dbReference type="AlphaFoldDB" id="A0A975U1H3"/>
<feature type="transmembrane region" description="Helical" evidence="1">
    <location>
        <begin position="50"/>
        <end position="71"/>
    </location>
</feature>
<evidence type="ECO:0000313" key="4">
    <source>
        <dbReference type="Proteomes" id="UP000694001"/>
    </source>
</evidence>
<feature type="transmembrane region" description="Helical" evidence="1">
    <location>
        <begin position="468"/>
        <end position="489"/>
    </location>
</feature>
<protein>
    <submittedName>
        <fullName evidence="3">Tripartite tricarboxylate transporter permease</fullName>
    </submittedName>
</protein>
<keyword evidence="1" id="KW-1133">Transmembrane helix</keyword>
<dbReference type="EMBL" id="CP076448">
    <property type="protein sequence ID" value="QXM24058.1"/>
    <property type="molecule type" value="Genomic_DNA"/>
</dbReference>
<evidence type="ECO:0000259" key="2">
    <source>
        <dbReference type="Pfam" id="PF01970"/>
    </source>
</evidence>
<sequence>MGAVSAAFCLIADLNVLGVILGSAVFGILVGAIPGLTATMATALLVPVTFFMPPVPALAAIVTATAMAIFAGDIPSTLLRMPGTPASAAYTDEAFAMTRKGEAELALGVNVVYSALGGLFGTLVLMLAAPALADLALGFSSFEYFWLACLGLTCGVFIASLTPLKAMVSLLFGLLVSTVGFDAIAGFPRFTFGVTEMMQGVSFIPAMIGLFAVSEVLRGMAAPEGPASAPQRRIGNVLRGLGPIMARYWPNMLRGNAIGTLIGALPGAGADIAAWVSYAVSKRFSREPEKFGTGHVEGVIDATSANNAALGGAWIPALVFGIPGDSITAIVIGVLYMKGMNPGPTVFVQNPQLIYAVFLAFIVANLLMVPLGLVAIRGATWILRVPRRVLLPIILLFCIVGSFAITSSAYGIVIMLAAGVVGWIMEENGIPVAPAILGLVLGELLEQTFMTSMIKAQGDLLAFFDRPLSVVLGTLTVLVWAGAIVRAVLKLVRARGAGHA</sequence>
<feature type="transmembrane region" description="Helical" evidence="1">
    <location>
        <begin position="7"/>
        <end position="30"/>
    </location>
</feature>
<dbReference type="PANTHER" id="PTHR35342:SF5">
    <property type="entry name" value="TRICARBOXYLIC TRANSPORT PROTEIN"/>
    <property type="match status" value="1"/>
</dbReference>